<evidence type="ECO:0000259" key="3">
    <source>
        <dbReference type="SMART" id="SM00822"/>
    </source>
</evidence>
<proteinExistence type="inferred from homology"/>
<protein>
    <recommendedName>
        <fullName evidence="3">Ketoreductase domain-containing protein</fullName>
    </recommendedName>
</protein>
<dbReference type="GO" id="GO:0016020">
    <property type="term" value="C:membrane"/>
    <property type="evidence" value="ECO:0007669"/>
    <property type="project" value="TreeGrafter"/>
</dbReference>
<dbReference type="STRING" id="33888.A6122_1802"/>
<evidence type="ECO:0000256" key="1">
    <source>
        <dbReference type="ARBA" id="ARBA00006484"/>
    </source>
</evidence>
<dbReference type="EMBL" id="CP015515">
    <property type="protein sequence ID" value="AND16931.1"/>
    <property type="molecule type" value="Genomic_DNA"/>
</dbReference>
<dbReference type="KEGG" id="rtn:A6122_1802"/>
<keyword evidence="5" id="KW-1185">Reference proteome</keyword>
<evidence type="ECO:0000313" key="4">
    <source>
        <dbReference type="EMBL" id="AND16931.1"/>
    </source>
</evidence>
<dbReference type="SUPFAM" id="SSF51735">
    <property type="entry name" value="NAD(P)-binding Rossmann-fold domains"/>
    <property type="match status" value="1"/>
</dbReference>
<dbReference type="PRINTS" id="PR00081">
    <property type="entry name" value="GDHRDH"/>
</dbReference>
<dbReference type="OrthoDB" id="3784334at2"/>
<evidence type="ECO:0000313" key="5">
    <source>
        <dbReference type="Proteomes" id="UP000077071"/>
    </source>
</evidence>
<keyword evidence="2" id="KW-0560">Oxidoreductase</keyword>
<feature type="domain" description="Ketoreductase" evidence="3">
    <location>
        <begin position="7"/>
        <end position="180"/>
    </location>
</feature>
<comment type="similarity">
    <text evidence="1">Belongs to the short-chain dehydrogenases/reductases (SDR) family.</text>
</comment>
<name>A0A169C1F4_9MICO</name>
<dbReference type="InterPro" id="IPR002347">
    <property type="entry name" value="SDR_fam"/>
</dbReference>
<dbReference type="Gene3D" id="3.40.50.720">
    <property type="entry name" value="NAD(P)-binding Rossmann-like Domain"/>
    <property type="match status" value="1"/>
</dbReference>
<dbReference type="PANTHER" id="PTHR44196">
    <property type="entry name" value="DEHYDROGENASE/REDUCTASE SDR FAMILY MEMBER 7B"/>
    <property type="match status" value="1"/>
</dbReference>
<dbReference type="PANTHER" id="PTHR44196:SF1">
    <property type="entry name" value="DEHYDROGENASE_REDUCTASE SDR FAMILY MEMBER 7B"/>
    <property type="match status" value="1"/>
</dbReference>
<dbReference type="AlphaFoldDB" id="A0A169C1F4"/>
<dbReference type="InterPro" id="IPR057326">
    <property type="entry name" value="KR_dom"/>
</dbReference>
<sequence length="227" mass="22975">MTRLDGAVVLVLGASGGLGRLLADALDARGAVAVRSGRTRAALGDAPLVADLRGEDEPRRLIAEVLKRHGRLDGVVVAAGVVAFGPSAELDPAVLEELVEVNALAPIRVLTAALPSLVTSAGKGGEPFALTISGVVAEAPTAGLAAYSASKAALHAFVKASAREYKRAGVLLLDARPGHTETELSRHPLAGDAPRFGAGLAPQAVVDRLVAGLESGEADLPPAVFRG</sequence>
<organism evidence="4 5">
    <name type="scientific">Rathayibacter tritici</name>
    <dbReference type="NCBI Taxonomy" id="33888"/>
    <lineage>
        <taxon>Bacteria</taxon>
        <taxon>Bacillati</taxon>
        <taxon>Actinomycetota</taxon>
        <taxon>Actinomycetes</taxon>
        <taxon>Micrococcales</taxon>
        <taxon>Microbacteriaceae</taxon>
        <taxon>Rathayibacter</taxon>
    </lineage>
</organism>
<accession>A0A169C1F4</accession>
<dbReference type="CDD" id="cd05233">
    <property type="entry name" value="SDR_c"/>
    <property type="match status" value="1"/>
</dbReference>
<dbReference type="PATRIC" id="fig|33888.3.peg.1984"/>
<gene>
    <name evidence="4" type="ORF">A6122_1802</name>
</gene>
<evidence type="ECO:0000256" key="2">
    <source>
        <dbReference type="ARBA" id="ARBA00023002"/>
    </source>
</evidence>
<reference evidence="4 5" key="1">
    <citation type="submission" date="2016-05" db="EMBL/GenBank/DDBJ databases">
        <title>Complete genome sequence of Rathayibacter tritici NCPPB 1953.</title>
        <authorList>
            <person name="Park J."/>
            <person name="Lee H.-H."/>
            <person name="Lee S.-W."/>
            <person name="Seo Y.-S."/>
        </authorList>
    </citation>
    <scope>NUCLEOTIDE SEQUENCE [LARGE SCALE GENOMIC DNA]</scope>
    <source>
        <strain evidence="4 5">NCPPB 1953</strain>
    </source>
</reference>
<dbReference type="SMART" id="SM00822">
    <property type="entry name" value="PKS_KR"/>
    <property type="match status" value="1"/>
</dbReference>
<dbReference type="GO" id="GO:0016491">
    <property type="term" value="F:oxidoreductase activity"/>
    <property type="evidence" value="ECO:0007669"/>
    <property type="project" value="UniProtKB-KW"/>
</dbReference>
<dbReference type="RefSeq" id="WP_068254190.1">
    <property type="nucleotide sequence ID" value="NZ_CP015515.1"/>
</dbReference>
<dbReference type="Pfam" id="PF00106">
    <property type="entry name" value="adh_short"/>
    <property type="match status" value="1"/>
</dbReference>
<dbReference type="Proteomes" id="UP000077071">
    <property type="component" value="Chromosome"/>
</dbReference>
<dbReference type="InterPro" id="IPR036291">
    <property type="entry name" value="NAD(P)-bd_dom_sf"/>
</dbReference>